<protein>
    <submittedName>
        <fullName evidence="2">Uncharacterized protein</fullName>
    </submittedName>
</protein>
<comment type="caution">
    <text evidence="2">The sequence shown here is derived from an EMBL/GenBank/DDBJ whole genome shotgun (WGS) entry which is preliminary data.</text>
</comment>
<keyword evidence="3" id="KW-1185">Reference proteome</keyword>
<dbReference type="AlphaFoldDB" id="A0A371IFW1"/>
<feature type="non-terminal residue" evidence="2">
    <location>
        <position position="1"/>
    </location>
</feature>
<dbReference type="EMBL" id="QJKJ01000168">
    <property type="protein sequence ID" value="RDY13941.1"/>
    <property type="molecule type" value="Genomic_DNA"/>
</dbReference>
<feature type="compositionally biased region" description="Basic and acidic residues" evidence="1">
    <location>
        <begin position="168"/>
        <end position="181"/>
    </location>
</feature>
<sequence>MQPLGILKDVLVQVNELIFPTDFYVLDMEDETSGKGSTLILECQFFMTTRTKIDVHVRTLLMEFGDNQVQFNIFEVMKYPTEDHSLFSIDIIDELVDEYIVELSNFVELAYVTDCFNSVKDVFDSINMPNMQDLSDSVDSSKSIQVVDTKILVIAQVAIVVGSESDSRYQKGVESDSRNQEGADFDFNNQEEVESDSSNQMKAESDSGNQSCKEIDAKSNFGQSVLHSDRVGQPTLRSAIKISPPHSPPIELKPLLDHLKYAYLDDHQHFPVIIANNLHREQEEKLLNVLGSIKRKLGGRYSTFRESTPPSVCIKSYWRKKPD</sequence>
<evidence type="ECO:0000313" key="3">
    <source>
        <dbReference type="Proteomes" id="UP000257109"/>
    </source>
</evidence>
<evidence type="ECO:0000313" key="2">
    <source>
        <dbReference type="EMBL" id="RDY13941.1"/>
    </source>
</evidence>
<feature type="compositionally biased region" description="Polar residues" evidence="1">
    <location>
        <begin position="196"/>
        <end position="212"/>
    </location>
</feature>
<dbReference type="PANTHER" id="PTHR33067:SF15">
    <property type="entry name" value="RNA-DIRECTED DNA POLYMERASE"/>
    <property type="match status" value="1"/>
</dbReference>
<dbReference type="Gene3D" id="2.40.70.10">
    <property type="entry name" value="Acid Proteases"/>
    <property type="match status" value="1"/>
</dbReference>
<dbReference type="Proteomes" id="UP000257109">
    <property type="component" value="Unassembled WGS sequence"/>
</dbReference>
<proteinExistence type="predicted"/>
<gene>
    <name evidence="2" type="ORF">CR513_01063</name>
</gene>
<dbReference type="InterPro" id="IPR021109">
    <property type="entry name" value="Peptidase_aspartic_dom_sf"/>
</dbReference>
<organism evidence="2 3">
    <name type="scientific">Mucuna pruriens</name>
    <name type="common">Velvet bean</name>
    <name type="synonym">Dolichos pruriens</name>
    <dbReference type="NCBI Taxonomy" id="157652"/>
    <lineage>
        <taxon>Eukaryota</taxon>
        <taxon>Viridiplantae</taxon>
        <taxon>Streptophyta</taxon>
        <taxon>Embryophyta</taxon>
        <taxon>Tracheophyta</taxon>
        <taxon>Spermatophyta</taxon>
        <taxon>Magnoliopsida</taxon>
        <taxon>eudicotyledons</taxon>
        <taxon>Gunneridae</taxon>
        <taxon>Pentapetalae</taxon>
        <taxon>rosids</taxon>
        <taxon>fabids</taxon>
        <taxon>Fabales</taxon>
        <taxon>Fabaceae</taxon>
        <taxon>Papilionoideae</taxon>
        <taxon>50 kb inversion clade</taxon>
        <taxon>NPAAA clade</taxon>
        <taxon>indigoferoid/millettioid clade</taxon>
        <taxon>Phaseoleae</taxon>
        <taxon>Mucuna</taxon>
    </lineage>
</organism>
<feature type="region of interest" description="Disordered" evidence="1">
    <location>
        <begin position="168"/>
        <end position="214"/>
    </location>
</feature>
<dbReference type="PANTHER" id="PTHR33067">
    <property type="entry name" value="RNA-DIRECTED DNA POLYMERASE-RELATED"/>
    <property type="match status" value="1"/>
</dbReference>
<accession>A0A371IFW1</accession>
<name>A0A371IFW1_MUCPR</name>
<evidence type="ECO:0000256" key="1">
    <source>
        <dbReference type="SAM" id="MobiDB-lite"/>
    </source>
</evidence>
<reference evidence="2" key="1">
    <citation type="submission" date="2018-05" db="EMBL/GenBank/DDBJ databases">
        <title>Draft genome of Mucuna pruriens seed.</title>
        <authorList>
            <person name="Nnadi N.E."/>
            <person name="Vos R."/>
            <person name="Hasami M.H."/>
            <person name="Devisetty U.K."/>
            <person name="Aguiy J.C."/>
        </authorList>
    </citation>
    <scope>NUCLEOTIDE SEQUENCE [LARGE SCALE GENOMIC DNA]</scope>
    <source>
        <strain evidence="2">JCA_2017</strain>
    </source>
</reference>